<protein>
    <submittedName>
        <fullName evidence="1">Uncharacterized protein</fullName>
    </submittedName>
</protein>
<dbReference type="AlphaFoldDB" id="A0A8K0CJ90"/>
<dbReference type="Proteomes" id="UP000801492">
    <property type="component" value="Unassembled WGS sequence"/>
</dbReference>
<proteinExistence type="predicted"/>
<sequence>LVDSPYFSEHNDLIPPIVDYFEDTWIGRPGRRNKRRNPIFPHSLWNCYEATLEDLPKINNNSVEGWHREFSQLLGASHP</sequence>
<organism evidence="1 2">
    <name type="scientific">Ignelater luminosus</name>
    <name type="common">Cucubano</name>
    <name type="synonym">Pyrophorus luminosus</name>
    <dbReference type="NCBI Taxonomy" id="2038154"/>
    <lineage>
        <taxon>Eukaryota</taxon>
        <taxon>Metazoa</taxon>
        <taxon>Ecdysozoa</taxon>
        <taxon>Arthropoda</taxon>
        <taxon>Hexapoda</taxon>
        <taxon>Insecta</taxon>
        <taxon>Pterygota</taxon>
        <taxon>Neoptera</taxon>
        <taxon>Endopterygota</taxon>
        <taxon>Coleoptera</taxon>
        <taxon>Polyphaga</taxon>
        <taxon>Elateriformia</taxon>
        <taxon>Elateroidea</taxon>
        <taxon>Elateridae</taxon>
        <taxon>Agrypninae</taxon>
        <taxon>Pyrophorini</taxon>
        <taxon>Ignelater</taxon>
    </lineage>
</organism>
<evidence type="ECO:0000313" key="1">
    <source>
        <dbReference type="EMBL" id="KAF2886701.1"/>
    </source>
</evidence>
<dbReference type="OrthoDB" id="7343840at2759"/>
<evidence type="ECO:0000313" key="2">
    <source>
        <dbReference type="Proteomes" id="UP000801492"/>
    </source>
</evidence>
<feature type="non-terminal residue" evidence="1">
    <location>
        <position position="1"/>
    </location>
</feature>
<reference evidence="1" key="1">
    <citation type="submission" date="2019-08" db="EMBL/GenBank/DDBJ databases">
        <title>The genome of the North American firefly Photinus pyralis.</title>
        <authorList>
            <consortium name="Photinus pyralis genome working group"/>
            <person name="Fallon T.R."/>
            <person name="Sander Lower S.E."/>
            <person name="Weng J.-K."/>
        </authorList>
    </citation>
    <scope>NUCLEOTIDE SEQUENCE</scope>
    <source>
        <strain evidence="1">TRF0915ILg1</strain>
        <tissue evidence="1">Whole body</tissue>
    </source>
</reference>
<dbReference type="EMBL" id="VTPC01086787">
    <property type="protein sequence ID" value="KAF2886701.1"/>
    <property type="molecule type" value="Genomic_DNA"/>
</dbReference>
<comment type="caution">
    <text evidence="1">The sequence shown here is derived from an EMBL/GenBank/DDBJ whole genome shotgun (WGS) entry which is preliminary data.</text>
</comment>
<accession>A0A8K0CJ90</accession>
<name>A0A8K0CJ90_IGNLU</name>
<gene>
    <name evidence="1" type="ORF">ILUMI_19472</name>
</gene>
<keyword evidence="2" id="KW-1185">Reference proteome</keyword>